<dbReference type="GO" id="GO:0043171">
    <property type="term" value="P:peptide catabolic process"/>
    <property type="evidence" value="ECO:0007669"/>
    <property type="project" value="TreeGrafter"/>
</dbReference>
<feature type="chain" id="PRO_5002681635" evidence="1">
    <location>
        <begin position="24"/>
        <end position="688"/>
    </location>
</feature>
<sequence length="688" mass="75313">MKRFAARTMLVLILSFCSLAACAEVGEPRAVRQEIAVTLFPESHLLTGASTVTFAAGVNRVTFSLSPAAAIERVAVAGKVAPFSFAGGMLAIDLPREVGSASVSVTVSYRVTFNDPVPERPTSSEDPGYGVNGAITGQGVFLGSGVGWYPVTAATPERRIIRIAAPEGIEAVTSGRRIARETGHGVTRSTWEELKPVGDLSLSAGPYRIEERHMDGVDIYTYFYPDNARLSARYLDAAAKYIRFYSGLFGPYPFEKFAVVENFFPTGYGFPSYTLLGSAIIRLPFIVDTSFPHEIAHCWWGNGVLVGYRDGNWSEGLVTYLADYLLEEKKSPAAGRDYRLRLLTDYASLVTPERDFQLRNFTGRVDPASRAIGYGKGAMVFHMVRSVIGDQAFFGALREICREKLYKTATWQDFTRAFSRSVGKDLTPFMEQWLARPGGPRLALAGISRRQEGGNWVVTGTIIQTPPLYDVSLPLRLETAGGPLRQTLRVDRERTPFSFSSSDLPRRLLMDPDVELFRVLSSDELPPTVNRIKGSKNLLAVITKNCQAREGTVRLLLESLGQGRATVVSEDKIGATSLRDHDLLFCGAPQQQTTFPALPGGISVSRREFSVDGERFNGSDGLLFVVTRHPLAAGRVAALFLPLSDGAAERYVLKITHYGKYGYLVFAGGENRRKGMFAPAAGSVAEFN</sequence>
<name>A5GEH6_GEOUR</name>
<feature type="domain" description="Peptidase M1 membrane alanine aminopeptidase" evidence="2">
    <location>
        <begin position="293"/>
        <end position="433"/>
    </location>
</feature>
<gene>
    <name evidence="3" type="ordered locus">Gura_1636</name>
</gene>
<dbReference type="Pfam" id="PF01433">
    <property type="entry name" value="Peptidase_M1"/>
    <property type="match status" value="1"/>
</dbReference>
<dbReference type="STRING" id="351605.Gura_1636"/>
<evidence type="ECO:0000259" key="2">
    <source>
        <dbReference type="Pfam" id="PF01433"/>
    </source>
</evidence>
<dbReference type="PROSITE" id="PS51257">
    <property type="entry name" value="PROKAR_LIPOPROTEIN"/>
    <property type="match status" value="1"/>
</dbReference>
<proteinExistence type="predicted"/>
<dbReference type="PANTHER" id="PTHR11533">
    <property type="entry name" value="PROTEASE M1 ZINC METALLOPROTEASE"/>
    <property type="match status" value="1"/>
</dbReference>
<keyword evidence="4" id="KW-1185">Reference proteome</keyword>
<evidence type="ECO:0000256" key="1">
    <source>
        <dbReference type="SAM" id="SignalP"/>
    </source>
</evidence>
<dbReference type="GO" id="GO:0008270">
    <property type="term" value="F:zinc ion binding"/>
    <property type="evidence" value="ECO:0007669"/>
    <property type="project" value="InterPro"/>
</dbReference>
<protein>
    <submittedName>
        <fullName evidence="3">Peptidase M1, membrane alanine aminopeptidase</fullName>
    </submittedName>
</protein>
<dbReference type="SUPFAM" id="SSF55486">
    <property type="entry name" value="Metalloproteases ('zincins'), catalytic domain"/>
    <property type="match status" value="1"/>
</dbReference>
<organism evidence="3 4">
    <name type="scientific">Geotalea uraniireducens (strain Rf4)</name>
    <name type="common">Geobacter uraniireducens</name>
    <dbReference type="NCBI Taxonomy" id="351605"/>
    <lineage>
        <taxon>Bacteria</taxon>
        <taxon>Pseudomonadati</taxon>
        <taxon>Thermodesulfobacteriota</taxon>
        <taxon>Desulfuromonadia</taxon>
        <taxon>Geobacterales</taxon>
        <taxon>Geobacteraceae</taxon>
        <taxon>Geotalea</taxon>
    </lineage>
</organism>
<dbReference type="PANTHER" id="PTHR11533:SF174">
    <property type="entry name" value="PUROMYCIN-SENSITIVE AMINOPEPTIDASE-RELATED"/>
    <property type="match status" value="1"/>
</dbReference>
<dbReference type="Proteomes" id="UP000006695">
    <property type="component" value="Chromosome"/>
</dbReference>
<feature type="signal peptide" evidence="1">
    <location>
        <begin position="1"/>
        <end position="23"/>
    </location>
</feature>
<keyword evidence="1" id="KW-0732">Signal</keyword>
<dbReference type="GO" id="GO:0042277">
    <property type="term" value="F:peptide binding"/>
    <property type="evidence" value="ECO:0007669"/>
    <property type="project" value="TreeGrafter"/>
</dbReference>
<accession>A5GEH6</accession>
<keyword evidence="3" id="KW-0031">Aminopeptidase</keyword>
<dbReference type="GO" id="GO:0005737">
    <property type="term" value="C:cytoplasm"/>
    <property type="evidence" value="ECO:0007669"/>
    <property type="project" value="TreeGrafter"/>
</dbReference>
<keyword evidence="3" id="KW-0645">Protease</keyword>
<dbReference type="InterPro" id="IPR027268">
    <property type="entry name" value="Peptidase_M4/M1_CTD_sf"/>
</dbReference>
<evidence type="ECO:0000313" key="3">
    <source>
        <dbReference type="EMBL" id="ABQ25831.1"/>
    </source>
</evidence>
<dbReference type="EMBL" id="CP000698">
    <property type="protein sequence ID" value="ABQ25831.1"/>
    <property type="molecule type" value="Genomic_DNA"/>
</dbReference>
<dbReference type="KEGG" id="gur:Gura_1636"/>
<keyword evidence="3" id="KW-0378">Hydrolase</keyword>
<dbReference type="HOGENOM" id="CLU_014353_0_0_7"/>
<dbReference type="InterPro" id="IPR050344">
    <property type="entry name" value="Peptidase_M1_aminopeptidases"/>
</dbReference>
<dbReference type="AlphaFoldDB" id="A5GEH6"/>
<evidence type="ECO:0000313" key="4">
    <source>
        <dbReference type="Proteomes" id="UP000006695"/>
    </source>
</evidence>
<dbReference type="RefSeq" id="WP_011938538.1">
    <property type="nucleotide sequence ID" value="NC_009483.1"/>
</dbReference>
<dbReference type="GO" id="GO:0005615">
    <property type="term" value="C:extracellular space"/>
    <property type="evidence" value="ECO:0007669"/>
    <property type="project" value="TreeGrafter"/>
</dbReference>
<dbReference type="Gene3D" id="1.10.390.10">
    <property type="entry name" value="Neutral Protease Domain 2"/>
    <property type="match status" value="1"/>
</dbReference>
<dbReference type="GO" id="GO:0070006">
    <property type="term" value="F:metalloaminopeptidase activity"/>
    <property type="evidence" value="ECO:0007669"/>
    <property type="project" value="TreeGrafter"/>
</dbReference>
<dbReference type="InterPro" id="IPR014782">
    <property type="entry name" value="Peptidase_M1_dom"/>
</dbReference>
<dbReference type="GO" id="GO:0016020">
    <property type="term" value="C:membrane"/>
    <property type="evidence" value="ECO:0007669"/>
    <property type="project" value="TreeGrafter"/>
</dbReference>
<reference evidence="3 4" key="1">
    <citation type="submission" date="2007-05" db="EMBL/GenBank/DDBJ databases">
        <title>Complete sequence of Geobacter uraniireducens Rf4.</title>
        <authorList>
            <consortium name="US DOE Joint Genome Institute"/>
            <person name="Copeland A."/>
            <person name="Lucas S."/>
            <person name="Lapidus A."/>
            <person name="Barry K."/>
            <person name="Detter J.C."/>
            <person name="Glavina del Rio T."/>
            <person name="Hammon N."/>
            <person name="Israni S."/>
            <person name="Dalin E."/>
            <person name="Tice H."/>
            <person name="Pitluck S."/>
            <person name="Chertkov O."/>
            <person name="Brettin T."/>
            <person name="Bruce D."/>
            <person name="Han C."/>
            <person name="Schmutz J."/>
            <person name="Larimer F."/>
            <person name="Land M."/>
            <person name="Hauser L."/>
            <person name="Kyrpides N."/>
            <person name="Mikhailova N."/>
            <person name="Shelobolina E."/>
            <person name="Aklujkar M."/>
            <person name="Lovley D."/>
            <person name="Richardson P."/>
        </authorList>
    </citation>
    <scope>NUCLEOTIDE SEQUENCE [LARGE SCALE GENOMIC DNA]</scope>
    <source>
        <strain evidence="3 4">Rf4</strain>
    </source>
</reference>